<keyword evidence="2" id="KW-1133">Transmembrane helix</keyword>
<feature type="region of interest" description="Disordered" evidence="1">
    <location>
        <begin position="274"/>
        <end position="325"/>
    </location>
</feature>
<feature type="transmembrane region" description="Helical" evidence="2">
    <location>
        <begin position="42"/>
        <end position="64"/>
    </location>
</feature>
<feature type="compositionally biased region" description="Acidic residues" evidence="1">
    <location>
        <begin position="689"/>
        <end position="698"/>
    </location>
</feature>
<gene>
    <name evidence="3" type="primary">KCH1</name>
    <name evidence="3" type="ORF">AWJ20_4792</name>
</gene>
<dbReference type="GO" id="GO:0015079">
    <property type="term" value="F:potassium ion transmembrane transporter activity"/>
    <property type="evidence" value="ECO:0007669"/>
    <property type="project" value="InterPro"/>
</dbReference>
<dbReference type="Proteomes" id="UP000189580">
    <property type="component" value="Chromosome d"/>
</dbReference>
<feature type="region of interest" description="Disordered" evidence="1">
    <location>
        <begin position="471"/>
        <end position="548"/>
    </location>
</feature>
<accession>A0A167EAQ3</accession>
<feature type="transmembrane region" description="Helical" evidence="2">
    <location>
        <begin position="164"/>
        <end position="195"/>
    </location>
</feature>
<feature type="compositionally biased region" description="Polar residues" evidence="1">
    <location>
        <begin position="849"/>
        <end position="866"/>
    </location>
</feature>
<feature type="compositionally biased region" description="Basic and acidic residues" evidence="1">
    <location>
        <begin position="739"/>
        <end position="755"/>
    </location>
</feature>
<feature type="compositionally biased region" description="Basic and acidic residues" evidence="1">
    <location>
        <begin position="665"/>
        <end position="678"/>
    </location>
</feature>
<keyword evidence="4" id="KW-1185">Reference proteome</keyword>
<dbReference type="Pfam" id="PF16944">
    <property type="entry name" value="KCH"/>
    <property type="match status" value="1"/>
</dbReference>
<feature type="compositionally biased region" description="Basic and acidic residues" evidence="1">
    <location>
        <begin position="514"/>
        <end position="523"/>
    </location>
</feature>
<feature type="compositionally biased region" description="Polar residues" evidence="1">
    <location>
        <begin position="654"/>
        <end position="664"/>
    </location>
</feature>
<proteinExistence type="predicted"/>
<dbReference type="PANTHER" id="PTHR36424">
    <property type="entry name" value="PHEROMONE-REGULATED MEMBRANE PROTEIN 6"/>
    <property type="match status" value="1"/>
</dbReference>
<name>A0A167EAQ3_9ASCO</name>
<feature type="compositionally biased region" description="Basic and acidic residues" evidence="1">
    <location>
        <begin position="720"/>
        <end position="732"/>
    </location>
</feature>
<reference evidence="3 4" key="1">
    <citation type="submission" date="2016-02" db="EMBL/GenBank/DDBJ databases">
        <title>Complete genome sequence and transcriptome regulation of the pentose utilising yeast Sugiyamaella lignohabitans.</title>
        <authorList>
            <person name="Bellasio M."/>
            <person name="Peymann A."/>
            <person name="Valli M."/>
            <person name="Sipitzky M."/>
            <person name="Graf A."/>
            <person name="Sauer M."/>
            <person name="Marx H."/>
            <person name="Mattanovich D."/>
        </authorList>
    </citation>
    <scope>NUCLEOTIDE SEQUENCE [LARGE SCALE GENOMIC DNA]</scope>
    <source>
        <strain evidence="3 4">CBS 10342</strain>
    </source>
</reference>
<feature type="region of interest" description="Disordered" evidence="1">
    <location>
        <begin position="356"/>
        <end position="459"/>
    </location>
</feature>
<keyword evidence="2" id="KW-0812">Transmembrane</keyword>
<dbReference type="InterPro" id="IPR031606">
    <property type="entry name" value="Kch1/2"/>
</dbReference>
<feature type="region of interest" description="Disordered" evidence="1">
    <location>
        <begin position="234"/>
        <end position="255"/>
    </location>
</feature>
<evidence type="ECO:0000313" key="3">
    <source>
        <dbReference type="EMBL" id="ANB13844.1"/>
    </source>
</evidence>
<evidence type="ECO:0000313" key="4">
    <source>
        <dbReference type="Proteomes" id="UP000189580"/>
    </source>
</evidence>
<dbReference type="EMBL" id="CP014502">
    <property type="protein sequence ID" value="ANB13844.1"/>
    <property type="molecule type" value="Genomic_DNA"/>
</dbReference>
<dbReference type="KEGG" id="slb:AWJ20_4792"/>
<feature type="compositionally biased region" description="Polar residues" evidence="1">
    <location>
        <begin position="386"/>
        <end position="395"/>
    </location>
</feature>
<dbReference type="AlphaFoldDB" id="A0A167EAQ3"/>
<organism evidence="3 4">
    <name type="scientific">Sugiyamaella lignohabitans</name>
    <dbReference type="NCBI Taxonomy" id="796027"/>
    <lineage>
        <taxon>Eukaryota</taxon>
        <taxon>Fungi</taxon>
        <taxon>Dikarya</taxon>
        <taxon>Ascomycota</taxon>
        <taxon>Saccharomycotina</taxon>
        <taxon>Dipodascomycetes</taxon>
        <taxon>Dipodascales</taxon>
        <taxon>Trichomonascaceae</taxon>
        <taxon>Sugiyamaella</taxon>
    </lineage>
</organism>
<evidence type="ECO:0000256" key="1">
    <source>
        <dbReference type="SAM" id="MobiDB-lite"/>
    </source>
</evidence>
<feature type="compositionally biased region" description="Polar residues" evidence="1">
    <location>
        <begin position="471"/>
        <end position="511"/>
    </location>
</feature>
<keyword evidence="2" id="KW-0472">Membrane</keyword>
<feature type="compositionally biased region" description="Polar residues" evidence="1">
    <location>
        <begin position="304"/>
        <end position="321"/>
    </location>
</feature>
<feature type="compositionally biased region" description="Polar residues" evidence="1">
    <location>
        <begin position="407"/>
        <end position="459"/>
    </location>
</feature>
<feature type="region of interest" description="Disordered" evidence="1">
    <location>
        <begin position="644"/>
        <end position="701"/>
    </location>
</feature>
<dbReference type="RefSeq" id="XP_018736321.1">
    <property type="nucleotide sequence ID" value="XM_018881887.1"/>
</dbReference>
<evidence type="ECO:0000256" key="2">
    <source>
        <dbReference type="SAM" id="Phobius"/>
    </source>
</evidence>
<dbReference type="GO" id="GO:0005886">
    <property type="term" value="C:plasma membrane"/>
    <property type="evidence" value="ECO:0007669"/>
    <property type="project" value="InterPro"/>
</dbReference>
<sequence length="866" mass="96793">MYVGILLAIAAFASDIYTGIVLLAFDRWSSTIEPYVPFRISRWLFGGCIILSVLLFIYDFIVAYTTIRTKNISLNYTDPIARNVYSIRGYRYFCLFAKLTKSRSLTEYVALFVYFSFKGWIRLIFADSPRQVLNALTLYSVLQIQGNFVSTIKKLAQNSTVEAVVIGFMAFSLLVWVVNIIQFGLALICAVPIYIHIGDQASGLEEYCCVKVNKRIARLVEKYHRKGMKELAEANKKLEKQPSLPRVDTSTLDSHSRYNEKASYSFDQLSSLQPSSSLKQDTFGPGPRTRPGEQPYRNRAGVYRNQSAPRSQTQPQLQPRANKNDTLYREYPVNTPDLGASTTSVDSISGGITGGGGYGYDSTENDNAPLLDQNARTKTPAPVLPRNNTSQTNIYNRRPSVPPKGANLSTPRENFVPNQSNRNANPYQTQQPNTNSNPFPTNQFNPNVNQYQNNGQKPYRNMATNTRVQQPYQPSNVAPTGMSNYSQAPSFGTQPNFPNTVQTSDQSQTGLQDYDGRPPRPDPYRLVPFPDPNAERQRPTPYPVDGRSLTSTPFNTTNPLSSYPANISQGPVVPQGMELRSVPQQPVVVVDQPRPLVKQKSLPIQTQIPPKSVSRQKTMPAAIPVNKEMPMSRKSTLLPDEIEHREPKLPFSSVPDTNLPSSRGSKLEPSDLEFREPKLPFTSTVENDPSSDESDADTFDFGKPELSAHLRRQLSAETKPSPEELKSREPKLPFESTSEENHSTTDHKTAADLRKSKLSPTELQFREPKLPNLQDRNPFRQSTSSLSDAEEDLIVYSNDEISSPEQPPPFGHDNHPRGPSPVSFVFQPNAPPKAAARLRQPTIPKITFEDTSSPASQQSGRPSPFY</sequence>
<dbReference type="GeneID" id="30036962"/>
<protein>
    <submittedName>
        <fullName evidence="3">Kch1p</fullName>
    </submittedName>
</protein>
<dbReference type="PANTHER" id="PTHR36424:SF1">
    <property type="entry name" value="LOW AFFINITY K(+) TRANSPORTER 1-RELATED"/>
    <property type="match status" value="1"/>
</dbReference>
<dbReference type="OrthoDB" id="2128042at2759"/>
<feature type="region of interest" description="Disordered" evidence="1">
    <location>
        <begin position="714"/>
        <end position="866"/>
    </location>
</feature>